<dbReference type="CDD" id="cd06267">
    <property type="entry name" value="PBP1_LacI_sugar_binding-like"/>
    <property type="match status" value="1"/>
</dbReference>
<dbReference type="RefSeq" id="WP_126796357.1">
    <property type="nucleotide sequence ID" value="NZ_CP060720.1"/>
</dbReference>
<proteinExistence type="predicted"/>
<dbReference type="GO" id="GO:0003700">
    <property type="term" value="F:DNA-binding transcription factor activity"/>
    <property type="evidence" value="ECO:0007669"/>
    <property type="project" value="TreeGrafter"/>
</dbReference>
<dbReference type="InterPro" id="IPR010982">
    <property type="entry name" value="Lambda_DNA-bd_dom_sf"/>
</dbReference>
<dbReference type="OrthoDB" id="9775106at2"/>
<dbReference type="Proteomes" id="UP000288028">
    <property type="component" value="Unassembled WGS sequence"/>
</dbReference>
<dbReference type="CDD" id="cd01392">
    <property type="entry name" value="HTH_LacI"/>
    <property type="match status" value="1"/>
</dbReference>
<dbReference type="SUPFAM" id="SSF53822">
    <property type="entry name" value="Periplasmic binding protein-like I"/>
    <property type="match status" value="1"/>
</dbReference>
<evidence type="ECO:0000256" key="4">
    <source>
        <dbReference type="ARBA" id="ARBA00023163"/>
    </source>
</evidence>
<sequence length="328" mass="37266">MALTIRDIAKMSGVSVTTVSQILNNKGHRFSKETKGKVLSVVKENEYTPNYFASNIIKKKSKLIGVVMPSMNEPLAYSIVRNMREFLGQEDYHLLISESYGKKEQEVELLSQYNQLSVEAILLISTHEFTKEVINQGHYRETPVIFLDYGKKDHFFGTVVLGEYKGIYDGVTYLINKGHQKIGLIKYEGKEYSLPERKKAYEDALTTNQLPVDPNLVKKTELSVQAGYQATIELLRKSSVTAIFCCDDNVPIGCYQAIIDEGKRINDDVEVIGYDGVSFLSQVRPSIKTLKTPFKEIARALSKKLIQAINYPHTKQNNHYLEMSFLEE</sequence>
<organism evidence="6 7">
    <name type="scientific">Vagococcus carniphilus</name>
    <dbReference type="NCBI Taxonomy" id="218144"/>
    <lineage>
        <taxon>Bacteria</taxon>
        <taxon>Bacillati</taxon>
        <taxon>Bacillota</taxon>
        <taxon>Bacilli</taxon>
        <taxon>Lactobacillales</taxon>
        <taxon>Enterococcaceae</taxon>
        <taxon>Vagococcus</taxon>
    </lineage>
</organism>
<dbReference type="InterPro" id="IPR000843">
    <property type="entry name" value="HTH_LacI"/>
</dbReference>
<evidence type="ECO:0000256" key="2">
    <source>
        <dbReference type="ARBA" id="ARBA00023015"/>
    </source>
</evidence>
<evidence type="ECO:0000259" key="5">
    <source>
        <dbReference type="PROSITE" id="PS50932"/>
    </source>
</evidence>
<evidence type="ECO:0000313" key="6">
    <source>
        <dbReference type="EMBL" id="RSU10039.1"/>
    </source>
</evidence>
<gene>
    <name evidence="6" type="ORF">CBF28_14160</name>
</gene>
<keyword evidence="4" id="KW-0804">Transcription</keyword>
<dbReference type="Gene3D" id="1.10.260.40">
    <property type="entry name" value="lambda repressor-like DNA-binding domains"/>
    <property type="match status" value="1"/>
</dbReference>
<accession>A0A430APL5</accession>
<evidence type="ECO:0000256" key="1">
    <source>
        <dbReference type="ARBA" id="ARBA00022491"/>
    </source>
</evidence>
<keyword evidence="2" id="KW-0805">Transcription regulation</keyword>
<dbReference type="PANTHER" id="PTHR30146:SF148">
    <property type="entry name" value="HTH-TYPE TRANSCRIPTIONAL REPRESSOR PURR-RELATED"/>
    <property type="match status" value="1"/>
</dbReference>
<keyword evidence="1" id="KW-0678">Repressor</keyword>
<comment type="caution">
    <text evidence="6">The sequence shown here is derived from an EMBL/GenBank/DDBJ whole genome shotgun (WGS) entry which is preliminary data.</text>
</comment>
<dbReference type="InterPro" id="IPR028082">
    <property type="entry name" value="Peripla_BP_I"/>
</dbReference>
<dbReference type="GO" id="GO:0000976">
    <property type="term" value="F:transcription cis-regulatory region binding"/>
    <property type="evidence" value="ECO:0007669"/>
    <property type="project" value="TreeGrafter"/>
</dbReference>
<dbReference type="AlphaFoldDB" id="A0A430APL5"/>
<evidence type="ECO:0000313" key="7">
    <source>
        <dbReference type="Proteomes" id="UP000288028"/>
    </source>
</evidence>
<dbReference type="PRINTS" id="PR00036">
    <property type="entry name" value="HTHLACI"/>
</dbReference>
<dbReference type="Gene3D" id="3.40.50.2300">
    <property type="match status" value="2"/>
</dbReference>
<name>A0A430APL5_9ENTE</name>
<dbReference type="SMART" id="SM00354">
    <property type="entry name" value="HTH_LACI"/>
    <property type="match status" value="1"/>
</dbReference>
<protein>
    <recommendedName>
        <fullName evidence="5">HTH lacI-type domain-containing protein</fullName>
    </recommendedName>
</protein>
<dbReference type="PANTHER" id="PTHR30146">
    <property type="entry name" value="LACI-RELATED TRANSCRIPTIONAL REPRESSOR"/>
    <property type="match status" value="1"/>
</dbReference>
<dbReference type="PROSITE" id="PS50932">
    <property type="entry name" value="HTH_LACI_2"/>
    <property type="match status" value="1"/>
</dbReference>
<reference evidence="6 7" key="1">
    <citation type="submission" date="2017-05" db="EMBL/GenBank/DDBJ databases">
        <title>Vagococcus spp. assemblies.</title>
        <authorList>
            <person name="Gulvik C.A."/>
        </authorList>
    </citation>
    <scope>NUCLEOTIDE SEQUENCE [LARGE SCALE GENOMIC DNA]</scope>
    <source>
        <strain evidence="6 7">SS1714</strain>
    </source>
</reference>
<keyword evidence="7" id="KW-1185">Reference proteome</keyword>
<feature type="domain" description="HTH lacI-type" evidence="5">
    <location>
        <begin position="3"/>
        <end position="58"/>
    </location>
</feature>
<evidence type="ECO:0000256" key="3">
    <source>
        <dbReference type="ARBA" id="ARBA00023125"/>
    </source>
</evidence>
<dbReference type="GeneID" id="95581898"/>
<dbReference type="Pfam" id="PF00356">
    <property type="entry name" value="LacI"/>
    <property type="match status" value="1"/>
</dbReference>
<dbReference type="SUPFAM" id="SSF47413">
    <property type="entry name" value="lambda repressor-like DNA-binding domains"/>
    <property type="match status" value="1"/>
</dbReference>
<dbReference type="Pfam" id="PF13377">
    <property type="entry name" value="Peripla_BP_3"/>
    <property type="match status" value="1"/>
</dbReference>
<dbReference type="PROSITE" id="PS00356">
    <property type="entry name" value="HTH_LACI_1"/>
    <property type="match status" value="1"/>
</dbReference>
<dbReference type="EMBL" id="NGKB01000020">
    <property type="protein sequence ID" value="RSU10039.1"/>
    <property type="molecule type" value="Genomic_DNA"/>
</dbReference>
<dbReference type="InterPro" id="IPR046335">
    <property type="entry name" value="LacI/GalR-like_sensor"/>
</dbReference>
<keyword evidence="3" id="KW-0238">DNA-binding</keyword>